<organism evidence="1 2">
    <name type="scientific">Candidatus Falkowbacteria bacterium RIFOXYA2_FULL_38_12</name>
    <dbReference type="NCBI Taxonomy" id="1797993"/>
    <lineage>
        <taxon>Bacteria</taxon>
        <taxon>Candidatus Falkowiibacteriota</taxon>
    </lineage>
</organism>
<dbReference type="Pfam" id="PF02482">
    <property type="entry name" value="Ribosomal_S30AE"/>
    <property type="match status" value="1"/>
</dbReference>
<dbReference type="Proteomes" id="UP000177407">
    <property type="component" value="Unassembled WGS sequence"/>
</dbReference>
<evidence type="ECO:0000313" key="2">
    <source>
        <dbReference type="Proteomes" id="UP000177407"/>
    </source>
</evidence>
<evidence type="ECO:0008006" key="3">
    <source>
        <dbReference type="Google" id="ProtNLM"/>
    </source>
</evidence>
<dbReference type="SUPFAM" id="SSF69754">
    <property type="entry name" value="Ribosome binding protein Y (YfiA homologue)"/>
    <property type="match status" value="1"/>
</dbReference>
<accession>A0A1F5S182</accession>
<dbReference type="Gene3D" id="3.30.160.100">
    <property type="entry name" value="Ribosome hibernation promotion factor-like"/>
    <property type="match status" value="1"/>
</dbReference>
<protein>
    <recommendedName>
        <fullName evidence="3">Ribosomal subunit interface protein</fullName>
    </recommendedName>
</protein>
<dbReference type="InterPro" id="IPR036567">
    <property type="entry name" value="RHF-like"/>
</dbReference>
<name>A0A1F5S182_9BACT</name>
<dbReference type="EMBL" id="MFGA01000023">
    <property type="protein sequence ID" value="OGF20457.1"/>
    <property type="molecule type" value="Genomic_DNA"/>
</dbReference>
<dbReference type="AlphaFoldDB" id="A0A1F5S182"/>
<gene>
    <name evidence="1" type="ORF">A2257_03785</name>
</gene>
<evidence type="ECO:0000313" key="1">
    <source>
        <dbReference type="EMBL" id="OGF20457.1"/>
    </source>
</evidence>
<sequence>MKTSFFFKNFSQTEKKIFEDYIGEKIEQINRFSGKYGENEIFLKIKAERFATKSAYKVSMELKLPKETLLVSEDDHTIVEAVDLAKDKLVAQLKKIKR</sequence>
<proteinExistence type="predicted"/>
<reference evidence="1 2" key="1">
    <citation type="journal article" date="2016" name="Nat. Commun.">
        <title>Thousands of microbial genomes shed light on interconnected biogeochemical processes in an aquifer system.</title>
        <authorList>
            <person name="Anantharaman K."/>
            <person name="Brown C.T."/>
            <person name="Hug L.A."/>
            <person name="Sharon I."/>
            <person name="Castelle C.J."/>
            <person name="Probst A.J."/>
            <person name="Thomas B.C."/>
            <person name="Singh A."/>
            <person name="Wilkins M.J."/>
            <person name="Karaoz U."/>
            <person name="Brodie E.L."/>
            <person name="Williams K.H."/>
            <person name="Hubbard S.S."/>
            <person name="Banfield J.F."/>
        </authorList>
    </citation>
    <scope>NUCLEOTIDE SEQUENCE [LARGE SCALE GENOMIC DNA]</scope>
</reference>
<comment type="caution">
    <text evidence="1">The sequence shown here is derived from an EMBL/GenBank/DDBJ whole genome shotgun (WGS) entry which is preliminary data.</text>
</comment>
<dbReference type="InterPro" id="IPR003489">
    <property type="entry name" value="RHF/RaiA"/>
</dbReference>